<keyword evidence="1" id="KW-0812">Transmembrane</keyword>
<name>A0A420HK41_9PEZI</name>
<evidence type="ECO:0000313" key="3">
    <source>
        <dbReference type="Proteomes" id="UP000285405"/>
    </source>
</evidence>
<reference evidence="2 3" key="1">
    <citation type="journal article" date="2018" name="BMC Genomics">
        <title>Comparative genome analyses reveal sequence features reflecting distinct modes of host-adaptation between dicot and monocot powdery mildew.</title>
        <authorList>
            <person name="Wu Y."/>
            <person name="Ma X."/>
            <person name="Pan Z."/>
            <person name="Kale S.D."/>
            <person name="Song Y."/>
            <person name="King H."/>
            <person name="Zhang Q."/>
            <person name="Presley C."/>
            <person name="Deng X."/>
            <person name="Wei C.I."/>
            <person name="Xiao S."/>
        </authorList>
    </citation>
    <scope>NUCLEOTIDE SEQUENCE [LARGE SCALE GENOMIC DNA]</scope>
    <source>
        <strain evidence="2">UCSC1</strain>
    </source>
</reference>
<organism evidence="2 3">
    <name type="scientific">Golovinomyces cichoracearum</name>
    <dbReference type="NCBI Taxonomy" id="62708"/>
    <lineage>
        <taxon>Eukaryota</taxon>
        <taxon>Fungi</taxon>
        <taxon>Dikarya</taxon>
        <taxon>Ascomycota</taxon>
        <taxon>Pezizomycotina</taxon>
        <taxon>Leotiomycetes</taxon>
        <taxon>Erysiphales</taxon>
        <taxon>Erysiphaceae</taxon>
        <taxon>Golovinomyces</taxon>
    </lineage>
</organism>
<evidence type="ECO:0000313" key="2">
    <source>
        <dbReference type="EMBL" id="RKF57790.1"/>
    </source>
</evidence>
<dbReference type="Pfam" id="PF12716">
    <property type="entry name" value="Apq12"/>
    <property type="match status" value="1"/>
</dbReference>
<sequence length="161" mass="19206">MDILEEYLSHAFRLYTIAKPFLETFQKSLSSLLKQLEPVLISRIKTIAQYASVSPSILTICLLVLLLLVMLKVVNFLRSLIAFWLRLMIRTIFWSTVVTIFAIVWQRGFERSLRELGAWVREIVNIYSREYERWEGYGNQHGYRTNYGPRIRENKYGHKWR</sequence>
<dbReference type="EMBL" id="MCBR01018726">
    <property type="protein sequence ID" value="RKF57790.1"/>
    <property type="molecule type" value="Genomic_DNA"/>
</dbReference>
<dbReference type="Proteomes" id="UP000285405">
    <property type="component" value="Unassembled WGS sequence"/>
</dbReference>
<proteinExistence type="predicted"/>
<dbReference type="AlphaFoldDB" id="A0A420HK41"/>
<feature type="transmembrane region" description="Helical" evidence="1">
    <location>
        <begin position="83"/>
        <end position="105"/>
    </location>
</feature>
<comment type="caution">
    <text evidence="2">The sequence shown here is derived from an EMBL/GenBank/DDBJ whole genome shotgun (WGS) entry which is preliminary data.</text>
</comment>
<protein>
    <submittedName>
        <fullName evidence="2">Uncharacterized protein</fullName>
    </submittedName>
</protein>
<evidence type="ECO:0000256" key="1">
    <source>
        <dbReference type="SAM" id="Phobius"/>
    </source>
</evidence>
<keyword evidence="1" id="KW-0472">Membrane</keyword>
<feature type="transmembrane region" description="Helical" evidence="1">
    <location>
        <begin position="50"/>
        <end position="71"/>
    </location>
</feature>
<dbReference type="OrthoDB" id="3559694at2759"/>
<dbReference type="InterPro" id="IPR024316">
    <property type="entry name" value="APQ12"/>
</dbReference>
<gene>
    <name evidence="2" type="ORF">GcC1_187040</name>
</gene>
<keyword evidence="1" id="KW-1133">Transmembrane helix</keyword>
<accession>A0A420HK41</accession>